<organism evidence="12 13">
    <name type="scientific">Amborella trichopoda</name>
    <dbReference type="NCBI Taxonomy" id="13333"/>
    <lineage>
        <taxon>Eukaryota</taxon>
        <taxon>Viridiplantae</taxon>
        <taxon>Streptophyta</taxon>
        <taxon>Embryophyta</taxon>
        <taxon>Tracheophyta</taxon>
        <taxon>Spermatophyta</taxon>
        <taxon>Magnoliopsida</taxon>
        <taxon>Amborellales</taxon>
        <taxon>Amborellaceae</taxon>
        <taxon>Amborella</taxon>
    </lineage>
</organism>
<feature type="compositionally biased region" description="Basic and acidic residues" evidence="9">
    <location>
        <begin position="258"/>
        <end position="272"/>
    </location>
</feature>
<keyword evidence="4" id="KW-0256">Endoplasmic reticulum</keyword>
<dbReference type="Proteomes" id="UP000017836">
    <property type="component" value="Unassembled WGS sequence"/>
</dbReference>
<evidence type="ECO:0000256" key="6">
    <source>
        <dbReference type="ARBA" id="ARBA00023055"/>
    </source>
</evidence>
<name>W1PQ86_AMBTC</name>
<feature type="compositionally biased region" description="Polar residues" evidence="9">
    <location>
        <begin position="311"/>
        <end position="332"/>
    </location>
</feature>
<keyword evidence="6" id="KW-0445">Lipid transport</keyword>
<feature type="region of interest" description="Disordered" evidence="9">
    <location>
        <begin position="774"/>
        <end position="796"/>
    </location>
</feature>
<proteinExistence type="predicted"/>
<keyword evidence="10" id="KW-0732">Signal</keyword>
<dbReference type="EMBL" id="KI392934">
    <property type="protein sequence ID" value="ERN10208.1"/>
    <property type="molecule type" value="Genomic_DNA"/>
</dbReference>
<feature type="compositionally biased region" description="Low complexity" evidence="9">
    <location>
        <begin position="682"/>
        <end position="699"/>
    </location>
</feature>
<feature type="chain" id="PRO_5004807543" description="SMP-LTD domain-containing protein" evidence="10">
    <location>
        <begin position="23"/>
        <end position="796"/>
    </location>
</feature>
<evidence type="ECO:0000256" key="3">
    <source>
        <dbReference type="ARBA" id="ARBA00022692"/>
    </source>
</evidence>
<dbReference type="InterPro" id="IPR031468">
    <property type="entry name" value="SMP_LBD"/>
</dbReference>
<dbReference type="Gramene" id="ERN10208">
    <property type="protein sequence ID" value="ERN10208"/>
    <property type="gene ID" value="AMTR_s00171p00040960"/>
</dbReference>
<evidence type="ECO:0000256" key="5">
    <source>
        <dbReference type="ARBA" id="ARBA00022989"/>
    </source>
</evidence>
<dbReference type="Pfam" id="PF23065">
    <property type="entry name" value="PH_SMPa"/>
    <property type="match status" value="1"/>
</dbReference>
<evidence type="ECO:0000256" key="10">
    <source>
        <dbReference type="SAM" id="SignalP"/>
    </source>
</evidence>
<keyword evidence="5" id="KW-1133">Transmembrane helix</keyword>
<gene>
    <name evidence="12" type="ORF">AMTR_s00171p00040960</name>
</gene>
<keyword evidence="3" id="KW-0812">Transmembrane</keyword>
<keyword evidence="2" id="KW-0813">Transport</keyword>
<evidence type="ECO:0000256" key="4">
    <source>
        <dbReference type="ARBA" id="ARBA00022824"/>
    </source>
</evidence>
<dbReference type="GO" id="GO:0005789">
    <property type="term" value="C:endoplasmic reticulum membrane"/>
    <property type="evidence" value="ECO:0007669"/>
    <property type="project" value="UniProtKB-SubCell"/>
</dbReference>
<dbReference type="GO" id="GO:0006869">
    <property type="term" value="P:lipid transport"/>
    <property type="evidence" value="ECO:0007669"/>
    <property type="project" value="UniProtKB-KW"/>
</dbReference>
<evidence type="ECO:0000256" key="1">
    <source>
        <dbReference type="ARBA" id="ARBA00004586"/>
    </source>
</evidence>
<dbReference type="PROSITE" id="PS51847">
    <property type="entry name" value="SMP"/>
    <property type="match status" value="1"/>
</dbReference>
<protein>
    <recommendedName>
        <fullName evidence="11">SMP-LTD domain-containing protein</fullName>
    </recommendedName>
</protein>
<comment type="subcellular location">
    <subcellularLocation>
        <location evidence="1">Endoplasmic reticulum membrane</location>
    </subcellularLocation>
</comment>
<keyword evidence="8" id="KW-0472">Membrane</keyword>
<dbReference type="HOGENOM" id="CLU_019383_1_0_1"/>
<dbReference type="PANTHER" id="PTHR13466:SF0">
    <property type="entry name" value="SMP-LTD DOMAIN-CONTAINING PROTEIN"/>
    <property type="match status" value="1"/>
</dbReference>
<feature type="compositionally biased region" description="Basic and acidic residues" evidence="9">
    <location>
        <begin position="742"/>
        <end position="754"/>
    </location>
</feature>
<feature type="region of interest" description="Disordered" evidence="9">
    <location>
        <begin position="241"/>
        <end position="279"/>
    </location>
</feature>
<dbReference type="GO" id="GO:0008289">
    <property type="term" value="F:lipid binding"/>
    <property type="evidence" value="ECO:0000318"/>
    <property type="project" value="GO_Central"/>
</dbReference>
<feature type="domain" description="SMP-LTD" evidence="11">
    <location>
        <begin position="346"/>
        <end position="607"/>
    </location>
</feature>
<feature type="region of interest" description="Disordered" evidence="9">
    <location>
        <begin position="656"/>
        <end position="703"/>
    </location>
</feature>
<evidence type="ECO:0000313" key="12">
    <source>
        <dbReference type="EMBL" id="ERN10208.1"/>
    </source>
</evidence>
<reference evidence="13" key="1">
    <citation type="journal article" date="2013" name="Science">
        <title>The Amborella genome and the evolution of flowering plants.</title>
        <authorList>
            <consortium name="Amborella Genome Project"/>
        </authorList>
    </citation>
    <scope>NUCLEOTIDE SEQUENCE [LARGE SCALE GENOMIC DNA]</scope>
</reference>
<evidence type="ECO:0000256" key="7">
    <source>
        <dbReference type="ARBA" id="ARBA00023121"/>
    </source>
</evidence>
<dbReference type="eggNOG" id="KOG2238">
    <property type="taxonomic scope" value="Eukaryota"/>
</dbReference>
<feature type="compositionally biased region" description="Basic and acidic residues" evidence="9">
    <location>
        <begin position="656"/>
        <end position="670"/>
    </location>
</feature>
<dbReference type="CDD" id="cd21675">
    <property type="entry name" value="SMP_TEX2"/>
    <property type="match status" value="1"/>
</dbReference>
<dbReference type="InterPro" id="IPR057080">
    <property type="entry name" value="PH_SMPa"/>
</dbReference>
<dbReference type="STRING" id="13333.W1PQ86"/>
<evidence type="ECO:0000313" key="13">
    <source>
        <dbReference type="Proteomes" id="UP000017836"/>
    </source>
</evidence>
<dbReference type="PANTHER" id="PTHR13466">
    <property type="entry name" value="TEX2 PROTEIN-RELATED"/>
    <property type="match status" value="1"/>
</dbReference>
<sequence>MGALTVVILEAVALFFVVRRLGQRRRCPNSESCAPELDANQSLHFLLNKQGVIWVLEPDKIPMVFPNEPRSKSGKEPKSKKETVEVFPVKKYAKIQDRNLILTDLDGSEAIIELEGCRIMAVSAGPSSSRKWAKRYPIILESKNAAILNGKKTCYIYLETSWEKESWCKALRLTSNMEKENLNRYKNINKEFHHYLSSLNAEYPSFLKPSTGFGEPKDRVNRIDGPSSKVRVLLKKLANKASKKGGVGNKVGSPLNSNREEKKNSDRSRLIRDSSSASGLTKAASTNKLTSISLEPDAMLPSSSFLANYRSQSQNSTLSDAESDTGGCTSSDSIHDRPPISDEGTLCCNLLFSRLFFDAKRSARLTSSIRMLVERALSNLRTPSFVRGITCSELDVGNLPPHIHNIRILPVDLNEMCAAEIDIEYCGGALLDIETRLEVREPDFKRDLVDTSLEESTVGEATAHLLEGVEYFGDQLRFTEDATGGTENRGGLDKPDLMQSTGWKSTYASRWKSILNSVADHVSQVPLSLAIRVTSLRGTLRIHIKPPPSDRLWFGFTSMPDIEWDLESSVGEHKITSAQIALLISNRIKAGLHETLVLPNCESVCIPWMLADKDDWVPKKAAPFTWVHQEVGEPNGSNRYEHHPVGVIRPRAEAEHEINHSTDSSLRPKDAPYPTQPTDEVSFSMGAAMPPSSSSQSMHSHGRLEDLKLPLLTSEEEMETKSIDRSETSDSTQAAILRGDEHRINYAAENDKSKSVGRRARMMDFSKKMGEKLEEKRRHLEEKSKHLVEKMKGYEI</sequence>
<dbReference type="GO" id="GO:0005783">
    <property type="term" value="C:endoplasmic reticulum"/>
    <property type="evidence" value="ECO:0000318"/>
    <property type="project" value="GO_Central"/>
</dbReference>
<dbReference type="AlphaFoldDB" id="W1PQ86"/>
<evidence type="ECO:0000256" key="9">
    <source>
        <dbReference type="SAM" id="MobiDB-lite"/>
    </source>
</evidence>
<feature type="region of interest" description="Disordered" evidence="9">
    <location>
        <begin position="742"/>
        <end position="761"/>
    </location>
</feature>
<keyword evidence="7" id="KW-0446">Lipid-binding</keyword>
<accession>W1PQ86</accession>
<evidence type="ECO:0000256" key="2">
    <source>
        <dbReference type="ARBA" id="ARBA00022448"/>
    </source>
</evidence>
<feature type="signal peptide" evidence="10">
    <location>
        <begin position="1"/>
        <end position="22"/>
    </location>
</feature>
<dbReference type="OMA" id="CYLYAET"/>
<feature type="region of interest" description="Disordered" evidence="9">
    <location>
        <begin position="311"/>
        <end position="336"/>
    </location>
</feature>
<keyword evidence="13" id="KW-1185">Reference proteome</keyword>
<evidence type="ECO:0000259" key="11">
    <source>
        <dbReference type="PROSITE" id="PS51847"/>
    </source>
</evidence>
<evidence type="ECO:0000256" key="8">
    <source>
        <dbReference type="ARBA" id="ARBA00023136"/>
    </source>
</evidence>